<name>A0ABP8DGB7_9ACTN</name>
<dbReference type="Proteomes" id="UP001500620">
    <property type="component" value="Unassembled WGS sequence"/>
</dbReference>
<keyword evidence="2" id="KW-1185">Reference proteome</keyword>
<evidence type="ECO:0000313" key="1">
    <source>
        <dbReference type="EMBL" id="GAA4255208.1"/>
    </source>
</evidence>
<sequence>MWDGGVKASATCAKGAFLSYRLSVISVTGLSNRVETTLTRAWRKDRSHGRLHNMHAASLRLVSRRHVDYGRVRSAICPAC</sequence>
<organism evidence="1 2">
    <name type="scientific">Dactylosporangium darangshiense</name>
    <dbReference type="NCBI Taxonomy" id="579108"/>
    <lineage>
        <taxon>Bacteria</taxon>
        <taxon>Bacillati</taxon>
        <taxon>Actinomycetota</taxon>
        <taxon>Actinomycetes</taxon>
        <taxon>Micromonosporales</taxon>
        <taxon>Micromonosporaceae</taxon>
        <taxon>Dactylosporangium</taxon>
    </lineage>
</organism>
<evidence type="ECO:0000313" key="2">
    <source>
        <dbReference type="Proteomes" id="UP001500620"/>
    </source>
</evidence>
<comment type="caution">
    <text evidence="1">The sequence shown here is derived from an EMBL/GenBank/DDBJ whole genome shotgun (WGS) entry which is preliminary data.</text>
</comment>
<gene>
    <name evidence="1" type="ORF">GCM10022255_063170</name>
</gene>
<dbReference type="EMBL" id="BAABAT010000020">
    <property type="protein sequence ID" value="GAA4255208.1"/>
    <property type="molecule type" value="Genomic_DNA"/>
</dbReference>
<protein>
    <submittedName>
        <fullName evidence="1">Uncharacterized protein</fullName>
    </submittedName>
</protein>
<proteinExistence type="predicted"/>
<accession>A0ABP8DGB7</accession>
<reference evidence="2" key="1">
    <citation type="journal article" date="2019" name="Int. J. Syst. Evol. Microbiol.">
        <title>The Global Catalogue of Microorganisms (GCM) 10K type strain sequencing project: providing services to taxonomists for standard genome sequencing and annotation.</title>
        <authorList>
            <consortium name="The Broad Institute Genomics Platform"/>
            <consortium name="The Broad Institute Genome Sequencing Center for Infectious Disease"/>
            <person name="Wu L."/>
            <person name="Ma J."/>
        </authorList>
    </citation>
    <scope>NUCLEOTIDE SEQUENCE [LARGE SCALE GENOMIC DNA]</scope>
    <source>
        <strain evidence="2">JCM 17441</strain>
    </source>
</reference>